<accession>A0A0S4UG83</accession>
<dbReference type="GO" id="GO:0003887">
    <property type="term" value="F:DNA-directed DNA polymerase activity"/>
    <property type="evidence" value="ECO:0007669"/>
    <property type="project" value="InterPro"/>
</dbReference>
<evidence type="ECO:0000259" key="1">
    <source>
        <dbReference type="Pfam" id="PF12170"/>
    </source>
</evidence>
<name>A0A0S4UG83_RALSL</name>
<dbReference type="InterPro" id="IPR038249">
    <property type="entry name" value="PolIII_tau_V_sf"/>
</dbReference>
<gene>
    <name evidence="2" type="ORF">PSS4_v1_2370001</name>
</gene>
<protein>
    <submittedName>
        <fullName evidence="2">DNA polymerase III subunits gamma and tau</fullName>
    </submittedName>
</protein>
<dbReference type="InterPro" id="IPR021029">
    <property type="entry name" value="DNA_pol_III_tau_dom-5"/>
</dbReference>
<dbReference type="Gene3D" id="3.30.300.150">
    <property type="entry name" value="DNA polymerase III, tau subunit, domain V"/>
    <property type="match status" value="1"/>
</dbReference>
<feature type="domain" description="DNA polymerase III tau subunit" evidence="1">
    <location>
        <begin position="30"/>
        <end position="141"/>
    </location>
</feature>
<proteinExistence type="predicted"/>
<dbReference type="AlphaFoldDB" id="A0A0S4UG83"/>
<reference evidence="2" key="1">
    <citation type="submission" date="2015-10" db="EMBL/GenBank/DDBJ databases">
        <authorList>
            <person name="Gilbert D.G."/>
        </authorList>
    </citation>
    <scope>NUCLEOTIDE SEQUENCE</scope>
    <source>
        <strain evidence="2">Phyl III-seqv23</strain>
    </source>
</reference>
<organism evidence="2">
    <name type="scientific">Ralstonia solanacearum</name>
    <name type="common">Pseudomonas solanacearum</name>
    <dbReference type="NCBI Taxonomy" id="305"/>
    <lineage>
        <taxon>Bacteria</taxon>
        <taxon>Pseudomonadati</taxon>
        <taxon>Pseudomonadota</taxon>
        <taxon>Betaproteobacteria</taxon>
        <taxon>Burkholderiales</taxon>
        <taxon>Burkholderiaceae</taxon>
        <taxon>Ralstonia</taxon>
        <taxon>Ralstonia solanacearum species complex</taxon>
    </lineage>
</organism>
<sequence>MPARAAAPEPVVAATPPDLSASGLTAFDGDWPTLAARLPLRGLAQQLAHQSELVAVEGATVRLRVPLPALTEASVLERLEAALTEHFGTPVRVVCDIGAVRATAAAVDAEQRAQRQRDAEDAIAADPFVQALVRDFAATVVPGSIQPHAH</sequence>
<dbReference type="Pfam" id="PF12170">
    <property type="entry name" value="DNA_pol3_tau_5"/>
    <property type="match status" value="1"/>
</dbReference>
<evidence type="ECO:0000313" key="2">
    <source>
        <dbReference type="EMBL" id="CUV21201.1"/>
    </source>
</evidence>
<dbReference type="EMBL" id="LN899821">
    <property type="protein sequence ID" value="CUV21201.1"/>
    <property type="molecule type" value="Genomic_DNA"/>
</dbReference>